<feature type="chain" id="PRO_5012919165" evidence="1">
    <location>
        <begin position="35"/>
        <end position="420"/>
    </location>
</feature>
<dbReference type="InterPro" id="IPR050789">
    <property type="entry name" value="Diverse_Enzym_Activities"/>
</dbReference>
<protein>
    <submittedName>
        <fullName evidence="3">6-aminohexanoate hydrolase</fullName>
    </submittedName>
</protein>
<dbReference type="PROSITE" id="PS51257">
    <property type="entry name" value="PROKAR_LIPOPROTEIN"/>
    <property type="match status" value="1"/>
</dbReference>
<feature type="signal peptide" evidence="1">
    <location>
        <begin position="1"/>
        <end position="34"/>
    </location>
</feature>
<dbReference type="PANTHER" id="PTHR43283">
    <property type="entry name" value="BETA-LACTAMASE-RELATED"/>
    <property type="match status" value="1"/>
</dbReference>
<gene>
    <name evidence="3" type="ORF">JI62_10230</name>
</gene>
<keyword evidence="1" id="KW-0732">Signal</keyword>
<keyword evidence="4" id="KW-1185">Reference proteome</keyword>
<keyword evidence="3" id="KW-0378">Hydrolase</keyword>
<feature type="domain" description="Beta-lactamase-related" evidence="2">
    <location>
        <begin position="121"/>
        <end position="400"/>
    </location>
</feature>
<organism evidence="3 4">
    <name type="scientific">Halomonas campaniensis</name>
    <dbReference type="NCBI Taxonomy" id="213554"/>
    <lineage>
        <taxon>Bacteria</taxon>
        <taxon>Pseudomonadati</taxon>
        <taxon>Pseudomonadota</taxon>
        <taxon>Gammaproteobacteria</taxon>
        <taxon>Oceanospirillales</taxon>
        <taxon>Halomonadaceae</taxon>
        <taxon>Halomonas</taxon>
    </lineage>
</organism>
<dbReference type="SUPFAM" id="SSF56601">
    <property type="entry name" value="beta-lactamase/transpeptidase-like"/>
    <property type="match status" value="1"/>
</dbReference>
<dbReference type="Proteomes" id="UP000197334">
    <property type="component" value="Unassembled WGS sequence"/>
</dbReference>
<proteinExistence type="predicted"/>
<comment type="caution">
    <text evidence="3">The sequence shown here is derived from an EMBL/GenBank/DDBJ whole genome shotgun (WGS) entry which is preliminary data.</text>
</comment>
<dbReference type="InterPro" id="IPR001466">
    <property type="entry name" value="Beta-lactam-related"/>
</dbReference>
<dbReference type="Pfam" id="PF00144">
    <property type="entry name" value="Beta-lactamase"/>
    <property type="match status" value="1"/>
</dbReference>
<accession>A0A246S039</accession>
<dbReference type="PANTHER" id="PTHR43283:SF14">
    <property type="entry name" value="BLL8153 PROTEIN"/>
    <property type="match status" value="1"/>
</dbReference>
<dbReference type="EMBL" id="JPUA01000028">
    <property type="protein sequence ID" value="OWV29783.1"/>
    <property type="molecule type" value="Genomic_DNA"/>
</dbReference>
<evidence type="ECO:0000313" key="3">
    <source>
        <dbReference type="EMBL" id="OWV29783.1"/>
    </source>
</evidence>
<dbReference type="Gene3D" id="3.40.710.10">
    <property type="entry name" value="DD-peptidase/beta-lactamase superfamily"/>
    <property type="match status" value="1"/>
</dbReference>
<dbReference type="GO" id="GO:0016787">
    <property type="term" value="F:hydrolase activity"/>
    <property type="evidence" value="ECO:0007669"/>
    <property type="project" value="UniProtKB-KW"/>
</dbReference>
<name>A0A246S039_9GAMM</name>
<evidence type="ECO:0000259" key="2">
    <source>
        <dbReference type="Pfam" id="PF00144"/>
    </source>
</evidence>
<evidence type="ECO:0000256" key="1">
    <source>
        <dbReference type="SAM" id="SignalP"/>
    </source>
</evidence>
<evidence type="ECO:0000313" key="4">
    <source>
        <dbReference type="Proteomes" id="UP000197334"/>
    </source>
</evidence>
<dbReference type="InterPro" id="IPR012338">
    <property type="entry name" value="Beta-lactam/transpept-like"/>
</dbReference>
<sequence>MPKNNSTSYSKNYSKNYAIYLAAIVSLTSTACLAASLPENGEQAIGEQWGTETMMNARANMFNPDLNFLTFQQLDKMFATRRVAASSTPWPLETDLIEINDNFSFEGNDVPLEEYLENTRTNALLVIKDGKIVYEQYRNGFSDDSQHAVFSASKSILATLVGVAVEEGKIESLDDKVTKYLPELEGTGYSDVRVIDVLRMRSGVAWEEVYEFGGDTQLTEVHDNALVANNYRWCDYAIASSEPEYEPGERFNYATLDTSVLGCVLASVLDTTVAEYMSEKIWQPAGMEADGFWIMDGGDEFYGAGFNATLRDLGRFGLMMLNMGEANGNQVIPASWVTEATVSDPGYEHISEGADLGYQYQWWTFPDSDAYTAMGIYNQYIYIDPDNQTVVVKLSHTPDANGWDDDNFAFFDKLSELVSQ</sequence>
<reference evidence="3 4" key="1">
    <citation type="submission" date="2014-08" db="EMBL/GenBank/DDBJ databases">
        <title>Draft genome sequence of a novel L-asparaginase producing marine bacterium, Halomonas campaniensis.</title>
        <authorList>
            <person name="Sundarakrishnan B."/>
            <person name="Moushumi Priya A."/>
            <person name="Raman G."/>
            <person name="Sakthivel N."/>
            <person name="Park S."/>
            <person name="Jayachandran S."/>
        </authorList>
    </citation>
    <scope>NUCLEOTIDE SEQUENCE [LARGE SCALE GENOMIC DNA]</scope>
    <source>
        <strain evidence="3 4">SK03</strain>
    </source>
</reference>
<dbReference type="AlphaFoldDB" id="A0A246S039"/>